<dbReference type="EMBL" id="JACBZF010000001">
    <property type="protein sequence ID" value="NYH94521.1"/>
    <property type="molecule type" value="Genomic_DNA"/>
</dbReference>
<accession>A0A7Z0BS49</accession>
<dbReference type="AlphaFoldDB" id="A0A7Z0BS49"/>
<evidence type="ECO:0000313" key="2">
    <source>
        <dbReference type="Proteomes" id="UP000522081"/>
    </source>
</evidence>
<dbReference type="Proteomes" id="UP000522081">
    <property type="component" value="Unassembled WGS sequence"/>
</dbReference>
<sequence>MADQLPDFEGGAGRLVEADPVVTLAANCDLTAVPDGTTNGAILPDRPIGASGVVFYVGSGEEVTFAIAQNQPSSAPSLTLTLDSTTSPAFEPLGPGTDIFITAMTGAPKFRWI</sequence>
<reference evidence="1 2" key="1">
    <citation type="submission" date="2020-07" db="EMBL/GenBank/DDBJ databases">
        <title>Genomic Encyclopedia of Type Strains, Phase IV (KMG-IV): sequencing the most valuable type-strain genomes for metagenomic binning, comparative biology and taxonomic classification.</title>
        <authorList>
            <person name="Goeker M."/>
        </authorList>
    </citation>
    <scope>NUCLEOTIDE SEQUENCE [LARGE SCALE GENOMIC DNA]</scope>
    <source>
        <strain evidence="1 2">DSM 29043</strain>
    </source>
</reference>
<gene>
    <name evidence="1" type="ORF">FHS75_000826</name>
</gene>
<proteinExistence type="predicted"/>
<name>A0A7Z0BS49_9SPHN</name>
<evidence type="ECO:0000313" key="1">
    <source>
        <dbReference type="EMBL" id="NYH94521.1"/>
    </source>
</evidence>
<keyword evidence="2" id="KW-1185">Reference proteome</keyword>
<comment type="caution">
    <text evidence="1">The sequence shown here is derived from an EMBL/GenBank/DDBJ whole genome shotgun (WGS) entry which is preliminary data.</text>
</comment>
<organism evidence="1 2">
    <name type="scientific">Novosphingobium marinum</name>
    <dbReference type="NCBI Taxonomy" id="1514948"/>
    <lineage>
        <taxon>Bacteria</taxon>
        <taxon>Pseudomonadati</taxon>
        <taxon>Pseudomonadota</taxon>
        <taxon>Alphaproteobacteria</taxon>
        <taxon>Sphingomonadales</taxon>
        <taxon>Sphingomonadaceae</taxon>
        <taxon>Novosphingobium</taxon>
    </lineage>
</organism>
<protein>
    <submittedName>
        <fullName evidence="1">Uncharacterized protein</fullName>
    </submittedName>
</protein>
<dbReference type="RefSeq" id="WP_179406426.1">
    <property type="nucleotide sequence ID" value="NZ_BMGF01000001.1"/>
</dbReference>